<dbReference type="SUPFAM" id="SSF53756">
    <property type="entry name" value="UDP-Glycosyltransferase/glycogen phosphorylase"/>
    <property type="match status" value="1"/>
</dbReference>
<keyword evidence="2" id="KW-1185">Reference proteome</keyword>
<dbReference type="EC" id="2.4.-.-" evidence="1"/>
<proteinExistence type="predicted"/>
<evidence type="ECO:0000313" key="1">
    <source>
        <dbReference type="EMBL" id="MFD2518640.1"/>
    </source>
</evidence>
<dbReference type="CDD" id="cd03801">
    <property type="entry name" value="GT4_PimA-like"/>
    <property type="match status" value="1"/>
</dbReference>
<keyword evidence="1" id="KW-0328">Glycosyltransferase</keyword>
<keyword evidence="1" id="KW-0808">Transferase</keyword>
<dbReference type="GO" id="GO:0016757">
    <property type="term" value="F:glycosyltransferase activity"/>
    <property type="evidence" value="ECO:0007669"/>
    <property type="project" value="UniProtKB-KW"/>
</dbReference>
<dbReference type="RefSeq" id="WP_380753107.1">
    <property type="nucleotide sequence ID" value="NZ_JBHULT010000010.1"/>
</dbReference>
<protein>
    <submittedName>
        <fullName evidence="1">Glycosyltransferase family 4 protein</fullName>
        <ecNumber evidence="1">2.4.-.-</ecNumber>
    </submittedName>
</protein>
<accession>A0ABW5IZ38</accession>
<comment type="caution">
    <text evidence="1">The sequence shown here is derived from an EMBL/GenBank/DDBJ whole genome shotgun (WGS) entry which is preliminary data.</text>
</comment>
<dbReference type="Pfam" id="PF13692">
    <property type="entry name" value="Glyco_trans_1_4"/>
    <property type="match status" value="1"/>
</dbReference>
<gene>
    <name evidence="1" type="ORF">ACFSTG_12090</name>
</gene>
<evidence type="ECO:0000313" key="2">
    <source>
        <dbReference type="Proteomes" id="UP001597468"/>
    </source>
</evidence>
<dbReference type="Proteomes" id="UP001597468">
    <property type="component" value="Unassembled WGS sequence"/>
</dbReference>
<dbReference type="Gene3D" id="3.40.50.2000">
    <property type="entry name" value="Glycogen Phosphorylase B"/>
    <property type="match status" value="1"/>
</dbReference>
<organism evidence="1 2">
    <name type="scientific">Salinimicrobium flavum</name>
    <dbReference type="NCBI Taxonomy" id="1737065"/>
    <lineage>
        <taxon>Bacteria</taxon>
        <taxon>Pseudomonadati</taxon>
        <taxon>Bacteroidota</taxon>
        <taxon>Flavobacteriia</taxon>
        <taxon>Flavobacteriales</taxon>
        <taxon>Flavobacteriaceae</taxon>
        <taxon>Salinimicrobium</taxon>
    </lineage>
</organism>
<sequence length="417" mass="47710">MNKLLVIGYVWPEPNSSAAGRRMMQLLEFFLSEGYEITFATTASETGYTADLEGLGIRKEKIELNNESFDRFVTKLQPGVVLYDRYMMEEQFGWRVSESCPDALSILDTEDLHFFRKARQEAFKKGMDLTPSLLQSDLAKREIAAIFRCDLSLIISKVEMNLLQEKFQVPEELLMYLPFMEEMPSQDERSTLPLFNERQDFVSIGNFLHAPNQDAVLHLKQNIWPLIRKELPQARIHIYGAYVNQKDLQLHNEKEGFLIEGRALNAHEAIKKARVLLAPLRFGAGQKGKFIDAMKTGTPTATTNVGAEGMKAELPWNGVVADDEEAFALAAVQLYNDQKTWEGAVKNGFELLEKLYSKKGFSAVLRNRILDLLHGLKKHREYNFTGAMLKQHQLNSTKYLSKYIEIKNELERSTSKK</sequence>
<reference evidence="2" key="1">
    <citation type="journal article" date="2019" name="Int. J. Syst. Evol. Microbiol.">
        <title>The Global Catalogue of Microorganisms (GCM) 10K type strain sequencing project: providing services to taxonomists for standard genome sequencing and annotation.</title>
        <authorList>
            <consortium name="The Broad Institute Genomics Platform"/>
            <consortium name="The Broad Institute Genome Sequencing Center for Infectious Disease"/>
            <person name="Wu L."/>
            <person name="Ma J."/>
        </authorList>
    </citation>
    <scope>NUCLEOTIDE SEQUENCE [LARGE SCALE GENOMIC DNA]</scope>
    <source>
        <strain evidence="2">KCTC 42585</strain>
    </source>
</reference>
<dbReference type="EMBL" id="JBHULT010000010">
    <property type="protein sequence ID" value="MFD2518640.1"/>
    <property type="molecule type" value="Genomic_DNA"/>
</dbReference>
<name>A0ABW5IZ38_9FLAO</name>